<proteinExistence type="predicted"/>
<dbReference type="InterPro" id="IPR001304">
    <property type="entry name" value="C-type_lectin-like"/>
</dbReference>
<dbReference type="Pfam" id="PF00059">
    <property type="entry name" value="Lectin_C"/>
    <property type="match status" value="1"/>
</dbReference>
<dbReference type="PROSITE" id="PS50041">
    <property type="entry name" value="C_TYPE_LECTIN_2"/>
    <property type="match status" value="1"/>
</dbReference>
<reference evidence="4 5" key="1">
    <citation type="submission" date="2018-03" db="EMBL/GenBank/DDBJ databases">
        <title>Finding Nemo's genes: A chromosome-scale reference assembly of the genome of the orange clownfish Amphiprion percula.</title>
        <authorList>
            <person name="Lehmann R."/>
        </authorList>
    </citation>
    <scope>NUCLEOTIDE SEQUENCE</scope>
</reference>
<dbReference type="Gene3D" id="3.10.100.10">
    <property type="entry name" value="Mannose-Binding Protein A, subunit A"/>
    <property type="match status" value="1"/>
</dbReference>
<dbReference type="Ensembl" id="ENSAPET00000034623.1">
    <property type="protein sequence ID" value="ENSAPEP00000033742.1"/>
    <property type="gene ID" value="ENSAPEG00000023977.1"/>
</dbReference>
<evidence type="ECO:0000256" key="2">
    <source>
        <dbReference type="SAM" id="SignalP"/>
    </source>
</evidence>
<feature type="domain" description="C-type lectin" evidence="3">
    <location>
        <begin position="51"/>
        <end position="170"/>
    </location>
</feature>
<organism evidence="4 5">
    <name type="scientific">Amphiprion percula</name>
    <name type="common">Orange clownfish</name>
    <name type="synonym">Lutjanus percula</name>
    <dbReference type="NCBI Taxonomy" id="161767"/>
    <lineage>
        <taxon>Eukaryota</taxon>
        <taxon>Metazoa</taxon>
        <taxon>Chordata</taxon>
        <taxon>Craniata</taxon>
        <taxon>Vertebrata</taxon>
        <taxon>Euteleostomi</taxon>
        <taxon>Actinopterygii</taxon>
        <taxon>Neopterygii</taxon>
        <taxon>Teleostei</taxon>
        <taxon>Neoteleostei</taxon>
        <taxon>Acanthomorphata</taxon>
        <taxon>Ovalentaria</taxon>
        <taxon>Pomacentridae</taxon>
        <taxon>Amphiprion</taxon>
    </lineage>
</organism>
<dbReference type="CDD" id="cd00037">
    <property type="entry name" value="CLECT"/>
    <property type="match status" value="1"/>
</dbReference>
<dbReference type="Proteomes" id="UP000265080">
    <property type="component" value="Chromosome 23"/>
</dbReference>
<evidence type="ECO:0000256" key="1">
    <source>
        <dbReference type="ARBA" id="ARBA00023157"/>
    </source>
</evidence>
<reference evidence="4" key="3">
    <citation type="submission" date="2025-09" db="UniProtKB">
        <authorList>
            <consortium name="Ensembl"/>
        </authorList>
    </citation>
    <scope>IDENTIFICATION</scope>
</reference>
<sequence>MKTLCVCLLLCVVTTLTRAAAVPEAAAESNQLAESHLVKRSVYCSGGWSAFNGRCFRYIPTPMTWAKAERNCQALGGNLASVHELSEHLKLQRLITAATYANEKTWIGGSDAQEENVFLWSDGTPFRYTSWCSGEPNNHLAPQHCIQMNFGASKCWDDLQCSYRRPSVCTKRIR</sequence>
<dbReference type="InterPro" id="IPR018378">
    <property type="entry name" value="C-type_lectin_CS"/>
</dbReference>
<dbReference type="GeneTree" id="ENSGT00940000161814"/>
<dbReference type="PRINTS" id="PR00356">
    <property type="entry name" value="ANTIFREEZEII"/>
</dbReference>
<evidence type="ECO:0000313" key="5">
    <source>
        <dbReference type="Proteomes" id="UP000265080"/>
    </source>
</evidence>
<keyword evidence="1" id="KW-1015">Disulfide bond</keyword>
<feature type="chain" id="PRO_5018214349" description="C-type lectin domain-containing protein" evidence="2">
    <location>
        <begin position="20"/>
        <end position="174"/>
    </location>
</feature>
<reference evidence="4" key="2">
    <citation type="submission" date="2025-08" db="UniProtKB">
        <authorList>
            <consortium name="Ensembl"/>
        </authorList>
    </citation>
    <scope>IDENTIFICATION</scope>
</reference>
<keyword evidence="2" id="KW-0732">Signal</keyword>
<dbReference type="PROSITE" id="PS00615">
    <property type="entry name" value="C_TYPE_LECTIN_1"/>
    <property type="match status" value="1"/>
</dbReference>
<evidence type="ECO:0000259" key="3">
    <source>
        <dbReference type="PROSITE" id="PS50041"/>
    </source>
</evidence>
<feature type="signal peptide" evidence="2">
    <location>
        <begin position="1"/>
        <end position="19"/>
    </location>
</feature>
<protein>
    <recommendedName>
        <fullName evidence="3">C-type lectin domain-containing protein</fullName>
    </recommendedName>
</protein>
<accession>A0A3P8UEK4</accession>
<dbReference type="STRING" id="161767.ENSAPEP00000033742"/>
<evidence type="ECO:0000313" key="4">
    <source>
        <dbReference type="Ensembl" id="ENSAPEP00000033742.1"/>
    </source>
</evidence>
<dbReference type="InterPro" id="IPR002353">
    <property type="entry name" value="AntifreezeII"/>
</dbReference>
<dbReference type="InterPro" id="IPR016187">
    <property type="entry name" value="CTDL_fold"/>
</dbReference>
<dbReference type="SMART" id="SM00034">
    <property type="entry name" value="CLECT"/>
    <property type="match status" value="1"/>
</dbReference>
<dbReference type="SUPFAM" id="SSF56436">
    <property type="entry name" value="C-type lectin-like"/>
    <property type="match status" value="1"/>
</dbReference>
<dbReference type="AlphaFoldDB" id="A0A3P8UEK4"/>
<dbReference type="InterPro" id="IPR050111">
    <property type="entry name" value="C-type_lectin/snaclec_domain"/>
</dbReference>
<name>A0A3P8UEK4_AMPPE</name>
<keyword evidence="5" id="KW-1185">Reference proteome</keyword>
<dbReference type="InterPro" id="IPR016186">
    <property type="entry name" value="C-type_lectin-like/link_sf"/>
</dbReference>
<dbReference type="PANTHER" id="PTHR22803">
    <property type="entry name" value="MANNOSE, PHOSPHOLIPASE, LECTIN RECEPTOR RELATED"/>
    <property type="match status" value="1"/>
</dbReference>